<feature type="compositionally biased region" description="Polar residues" evidence="1">
    <location>
        <begin position="36"/>
        <end position="52"/>
    </location>
</feature>
<feature type="compositionally biased region" description="Acidic residues" evidence="1">
    <location>
        <begin position="57"/>
        <end position="70"/>
    </location>
</feature>
<dbReference type="EnsemblMetazoa" id="XM_050660713.1">
    <property type="protein sequence ID" value="XP_050516670.1"/>
    <property type="gene ID" value="LOC126891536"/>
</dbReference>
<evidence type="ECO:0000313" key="3">
    <source>
        <dbReference type="Proteomes" id="UP001652700"/>
    </source>
</evidence>
<feature type="compositionally biased region" description="Basic and acidic residues" evidence="1">
    <location>
        <begin position="71"/>
        <end position="81"/>
    </location>
</feature>
<feature type="compositionally biased region" description="Low complexity" evidence="1">
    <location>
        <begin position="82"/>
        <end position="91"/>
    </location>
</feature>
<reference evidence="2" key="1">
    <citation type="submission" date="2025-05" db="UniProtKB">
        <authorList>
            <consortium name="EnsemblMetazoa"/>
        </authorList>
    </citation>
    <scope>IDENTIFICATION</scope>
</reference>
<evidence type="ECO:0000256" key="1">
    <source>
        <dbReference type="SAM" id="MobiDB-lite"/>
    </source>
</evidence>
<proteinExistence type="predicted"/>
<name>A0ABM5L2L1_DIAVI</name>
<feature type="region of interest" description="Disordered" evidence="1">
    <location>
        <begin position="1"/>
        <end position="98"/>
    </location>
</feature>
<protein>
    <submittedName>
        <fullName evidence="2">Uncharacterized protein</fullName>
    </submittedName>
</protein>
<evidence type="ECO:0000313" key="2">
    <source>
        <dbReference type="EnsemblMetazoa" id="XP_050516670.1"/>
    </source>
</evidence>
<sequence>MSQDRRQQQQQQQNQVDPRYPFQNTKEDLRDDLVQDTLNNTNNTSAIPTLQHNDAIDKEELESEEEEAEEENLRMSQDRRQQQQQQQNQVRPSMTPFQNTKEEYCCQIVFEDVYGPYKTTPQHRDGWHLSIKEL</sequence>
<accession>A0ABM5L2L1</accession>
<keyword evidence="3" id="KW-1185">Reference proteome</keyword>
<dbReference type="RefSeq" id="XP_050516670.1">
    <property type="nucleotide sequence ID" value="XM_050660713.1"/>
</dbReference>
<dbReference type="Proteomes" id="UP001652700">
    <property type="component" value="Unplaced"/>
</dbReference>
<dbReference type="GeneID" id="126891536"/>
<organism evidence="2 3">
    <name type="scientific">Diabrotica virgifera virgifera</name>
    <name type="common">western corn rootworm</name>
    <dbReference type="NCBI Taxonomy" id="50390"/>
    <lineage>
        <taxon>Eukaryota</taxon>
        <taxon>Metazoa</taxon>
        <taxon>Ecdysozoa</taxon>
        <taxon>Arthropoda</taxon>
        <taxon>Hexapoda</taxon>
        <taxon>Insecta</taxon>
        <taxon>Pterygota</taxon>
        <taxon>Neoptera</taxon>
        <taxon>Endopterygota</taxon>
        <taxon>Coleoptera</taxon>
        <taxon>Polyphaga</taxon>
        <taxon>Cucujiformia</taxon>
        <taxon>Chrysomeloidea</taxon>
        <taxon>Chrysomelidae</taxon>
        <taxon>Galerucinae</taxon>
        <taxon>Diabroticina</taxon>
        <taxon>Diabroticites</taxon>
        <taxon>Diabrotica</taxon>
    </lineage>
</organism>